<evidence type="ECO:0000313" key="3">
    <source>
        <dbReference type="Proteomes" id="UP000092659"/>
    </source>
</evidence>
<evidence type="ECO:0000313" key="1">
    <source>
        <dbReference type="EMBL" id="ANP51754.1"/>
    </source>
</evidence>
<keyword evidence="4" id="KW-1185">Reference proteome</keyword>
<organism evidence="1 3">
    <name type="scientific">Streptomyces griseochromogenes</name>
    <dbReference type="NCBI Taxonomy" id="68214"/>
    <lineage>
        <taxon>Bacteria</taxon>
        <taxon>Bacillati</taxon>
        <taxon>Actinomycetota</taxon>
        <taxon>Actinomycetes</taxon>
        <taxon>Kitasatosporales</taxon>
        <taxon>Streptomycetaceae</taxon>
        <taxon>Streptomyces</taxon>
    </lineage>
</organism>
<accession>A0A1B1AYV2</accession>
<protein>
    <submittedName>
        <fullName evidence="1">Uncharacterized protein</fullName>
    </submittedName>
</protein>
<gene>
    <name evidence="1" type="ORF">AVL59_21115</name>
    <name evidence="2" type="ORF">J2Z21_008806</name>
</gene>
<reference evidence="1 3" key="1">
    <citation type="submission" date="2016-06" db="EMBL/GenBank/DDBJ databases">
        <title>Complete genome sequence of Streptomyces griseochromogenes ATCC 14511, the Blasticidin S producer.</title>
        <authorList>
            <person name="Wu L."/>
        </authorList>
    </citation>
    <scope>NUCLEOTIDE SEQUENCE [LARGE SCALE GENOMIC DNA]</scope>
    <source>
        <strain evidence="1 3">ATCC 14511</strain>
    </source>
</reference>
<dbReference type="OrthoDB" id="3369278at2"/>
<dbReference type="KEGG" id="sgs:AVL59_21115"/>
<dbReference type="EMBL" id="CP016279">
    <property type="protein sequence ID" value="ANP51754.1"/>
    <property type="molecule type" value="Genomic_DNA"/>
</dbReference>
<reference evidence="2 4" key="2">
    <citation type="submission" date="2021-03" db="EMBL/GenBank/DDBJ databases">
        <title>Genomic Encyclopedia of Type Strains, Phase IV (KMG-IV): sequencing the most valuable type-strain genomes for metagenomic binning, comparative biology and taxonomic classification.</title>
        <authorList>
            <person name="Goeker M."/>
        </authorList>
    </citation>
    <scope>NUCLEOTIDE SEQUENCE [LARGE SCALE GENOMIC DNA]</scope>
    <source>
        <strain evidence="2 4">DSM 40499</strain>
    </source>
</reference>
<proteinExistence type="predicted"/>
<dbReference type="EMBL" id="JAGGLP010000034">
    <property type="protein sequence ID" value="MBP2055790.1"/>
    <property type="molecule type" value="Genomic_DNA"/>
</dbReference>
<dbReference type="RefSeq" id="WP_067306754.1">
    <property type="nucleotide sequence ID" value="NZ_CP016279.1"/>
</dbReference>
<dbReference type="Proteomes" id="UP001519309">
    <property type="component" value="Unassembled WGS sequence"/>
</dbReference>
<dbReference type="Proteomes" id="UP000092659">
    <property type="component" value="Chromosome"/>
</dbReference>
<name>A0A1B1AYV2_9ACTN</name>
<evidence type="ECO:0000313" key="4">
    <source>
        <dbReference type="Proteomes" id="UP001519309"/>
    </source>
</evidence>
<evidence type="ECO:0000313" key="2">
    <source>
        <dbReference type="EMBL" id="MBP2055790.1"/>
    </source>
</evidence>
<sequence>MFNRLEVSALPPGPRWAAQLQFRIDGEEVVAGAVGKGGRGPFAEEALPADGHGPFWATGKGRRVVLGEPECTGGCCGYLSVFVQRHGGIVEWSDWEVPIDKVRPPAFHFDADQYDAELTRALTDRRWQVWRSG</sequence>
<dbReference type="AlphaFoldDB" id="A0A1B1AYV2"/>